<accession>X1LGS6</accession>
<evidence type="ECO:0000313" key="1">
    <source>
        <dbReference type="EMBL" id="GAI05021.1"/>
    </source>
</evidence>
<feature type="non-terminal residue" evidence="1">
    <location>
        <position position="273"/>
    </location>
</feature>
<gene>
    <name evidence="1" type="ORF">S06H3_12022</name>
</gene>
<comment type="caution">
    <text evidence="1">The sequence shown here is derived from an EMBL/GenBank/DDBJ whole genome shotgun (WGS) entry which is preliminary data.</text>
</comment>
<dbReference type="InterPro" id="IPR038071">
    <property type="entry name" value="UROD/MetE-like_sf"/>
</dbReference>
<name>X1LGS6_9ZZZZ</name>
<sequence>MIVLRLFSNPGSKDAEQSVPEIIMAISEKDKVILRRLAEELAEIAALPIQKQKAEMWRRLNGLEPVKVMVWINEIPWHEMGPELELKTNNKFCRSYEMQLRRILYQWRHMRGDMVIKPKILSPLVVHDTGLGIDADMISAEGDSGYRDPVVVTGASDFESVIKNQEDIEKIQMPQVEVDWEVTERNYELSVDIFKDILPVKKQGAPGFWFAPWDELVTWLGVEEALTYMIERPEFVHQAMKRLMDAHLYRLKQYEKLNALASNNGPYRIGSGG</sequence>
<protein>
    <submittedName>
        <fullName evidence="1">Uncharacterized protein</fullName>
    </submittedName>
</protein>
<proteinExistence type="predicted"/>
<dbReference type="SUPFAM" id="SSF51726">
    <property type="entry name" value="UROD/MetE-like"/>
    <property type="match status" value="1"/>
</dbReference>
<dbReference type="AlphaFoldDB" id="X1LGS6"/>
<dbReference type="EMBL" id="BARV01005907">
    <property type="protein sequence ID" value="GAI05021.1"/>
    <property type="molecule type" value="Genomic_DNA"/>
</dbReference>
<reference evidence="1" key="1">
    <citation type="journal article" date="2014" name="Front. Microbiol.">
        <title>High frequency of phylogenetically diverse reductive dehalogenase-homologous genes in deep subseafloor sedimentary metagenomes.</title>
        <authorList>
            <person name="Kawai M."/>
            <person name="Futagami T."/>
            <person name="Toyoda A."/>
            <person name="Takaki Y."/>
            <person name="Nishi S."/>
            <person name="Hori S."/>
            <person name="Arai W."/>
            <person name="Tsubouchi T."/>
            <person name="Morono Y."/>
            <person name="Uchiyama I."/>
            <person name="Ito T."/>
            <person name="Fujiyama A."/>
            <person name="Inagaki F."/>
            <person name="Takami H."/>
        </authorList>
    </citation>
    <scope>NUCLEOTIDE SEQUENCE</scope>
    <source>
        <strain evidence="1">Expedition CK06-06</strain>
    </source>
</reference>
<organism evidence="1">
    <name type="scientific">marine sediment metagenome</name>
    <dbReference type="NCBI Taxonomy" id="412755"/>
    <lineage>
        <taxon>unclassified sequences</taxon>
        <taxon>metagenomes</taxon>
        <taxon>ecological metagenomes</taxon>
    </lineage>
</organism>
<dbReference type="Gene3D" id="3.20.20.210">
    <property type="match status" value="1"/>
</dbReference>